<protein>
    <submittedName>
        <fullName evidence="2">Uncharacterized protein</fullName>
    </submittedName>
</protein>
<evidence type="ECO:0000313" key="3">
    <source>
        <dbReference type="Proteomes" id="UP000037854"/>
    </source>
</evidence>
<sequence length="121" mass="14057">MGKAQLREMLIEIQKEEALREFLGDKFNEATDGEKEHFLSFVINEINNDVDKMLNEHVEQHLRNLPEQKSHIKLMIFYTSFSILLTGLSGYAINEKNWAVVVFAYVLLIATQSLPYIINKK</sequence>
<gene>
    <name evidence="2" type="ORF">AFL42_07075</name>
</gene>
<accession>A0ABR5MK79</accession>
<keyword evidence="3" id="KW-1185">Reference proteome</keyword>
<dbReference type="Proteomes" id="UP000037854">
    <property type="component" value="Unassembled WGS sequence"/>
</dbReference>
<evidence type="ECO:0000256" key="1">
    <source>
        <dbReference type="SAM" id="Phobius"/>
    </source>
</evidence>
<reference evidence="2 3" key="1">
    <citation type="submission" date="2015-07" db="EMBL/GenBank/DDBJ databases">
        <title>High-quality draft genome sequence of Oceanobacillus caeni HM6, a bacillus isolated from a human feces.</title>
        <authorList>
            <person name="Kumar J."/>
            <person name="Verma M.K."/>
            <person name="Pandey R."/>
            <person name="Bhambi M."/>
            <person name="Chauhan N."/>
        </authorList>
    </citation>
    <scope>NUCLEOTIDE SEQUENCE [LARGE SCALE GENOMIC DNA]</scope>
    <source>
        <strain evidence="2 3">HM6</strain>
    </source>
</reference>
<feature type="transmembrane region" description="Helical" evidence="1">
    <location>
        <begin position="72"/>
        <end position="92"/>
    </location>
</feature>
<keyword evidence="1" id="KW-1133">Transmembrane helix</keyword>
<organism evidence="2 3">
    <name type="scientific">Oceanobacillus caeni</name>
    <dbReference type="NCBI Taxonomy" id="405946"/>
    <lineage>
        <taxon>Bacteria</taxon>
        <taxon>Bacillati</taxon>
        <taxon>Bacillota</taxon>
        <taxon>Bacilli</taxon>
        <taxon>Bacillales</taxon>
        <taxon>Bacillaceae</taxon>
        <taxon>Oceanobacillus</taxon>
    </lineage>
</organism>
<keyword evidence="1" id="KW-0472">Membrane</keyword>
<evidence type="ECO:0000313" key="2">
    <source>
        <dbReference type="EMBL" id="KPH76063.1"/>
    </source>
</evidence>
<comment type="caution">
    <text evidence="2">The sequence shown here is derived from an EMBL/GenBank/DDBJ whole genome shotgun (WGS) entry which is preliminary data.</text>
</comment>
<keyword evidence="1" id="KW-0812">Transmembrane</keyword>
<proteinExistence type="predicted"/>
<name>A0ABR5MK79_9BACI</name>
<dbReference type="RefSeq" id="WP_060668203.1">
    <property type="nucleotide sequence ID" value="NZ_LGTK01000018.1"/>
</dbReference>
<dbReference type="EMBL" id="LGTK01000018">
    <property type="protein sequence ID" value="KPH76063.1"/>
    <property type="molecule type" value="Genomic_DNA"/>
</dbReference>
<feature type="transmembrane region" description="Helical" evidence="1">
    <location>
        <begin position="98"/>
        <end position="118"/>
    </location>
</feature>